<dbReference type="AlphaFoldDB" id="A0AA86QLB0"/>
<proteinExistence type="predicted"/>
<dbReference type="EMBL" id="CAXDID020000194">
    <property type="protein sequence ID" value="CAL6052984.1"/>
    <property type="molecule type" value="Genomic_DNA"/>
</dbReference>
<keyword evidence="4" id="KW-1185">Reference proteome</keyword>
<reference evidence="3 4" key="2">
    <citation type="submission" date="2024-07" db="EMBL/GenBank/DDBJ databases">
        <authorList>
            <person name="Akdeniz Z."/>
        </authorList>
    </citation>
    <scope>NUCLEOTIDE SEQUENCE [LARGE SCALE GENOMIC DNA]</scope>
</reference>
<feature type="coiled-coil region" evidence="1">
    <location>
        <begin position="366"/>
        <end position="393"/>
    </location>
</feature>
<evidence type="ECO:0000313" key="2">
    <source>
        <dbReference type="EMBL" id="CAI9961636.1"/>
    </source>
</evidence>
<reference evidence="2" key="1">
    <citation type="submission" date="2023-06" db="EMBL/GenBank/DDBJ databases">
        <authorList>
            <person name="Kurt Z."/>
        </authorList>
    </citation>
    <scope>NUCLEOTIDE SEQUENCE</scope>
</reference>
<name>A0AA86QLB0_9EUKA</name>
<feature type="coiled-coil region" evidence="1">
    <location>
        <begin position="67"/>
        <end position="218"/>
    </location>
</feature>
<organism evidence="2">
    <name type="scientific">Hexamita inflata</name>
    <dbReference type="NCBI Taxonomy" id="28002"/>
    <lineage>
        <taxon>Eukaryota</taxon>
        <taxon>Metamonada</taxon>
        <taxon>Diplomonadida</taxon>
        <taxon>Hexamitidae</taxon>
        <taxon>Hexamitinae</taxon>
        <taxon>Hexamita</taxon>
    </lineage>
</organism>
<protein>
    <submittedName>
        <fullName evidence="3">Hypothetical_protein</fullName>
    </submittedName>
</protein>
<evidence type="ECO:0000256" key="1">
    <source>
        <dbReference type="SAM" id="Coils"/>
    </source>
</evidence>
<sequence>MQISFQDHLKYLQTQDLLGKHRGNSKKQSDSLFKRFKQDNELQISEYDEQAKTEISVVEQQQMIQKQAEQQQLLQTLNTRLMNLQHENQIQQIDSEQKSLQLNGTLEQLAHFKSRADTAEALLIQSQEQLQQLREVMQQERVTKVQLVTQESSTKETQTIQSNDKVYILTQEINLLNKQNENLQELHKKELDTHRQKYQTLTNELYDTRSKLRNQENETHKARFELQKVTKSLTEDQIHHIRSLQIYQEIDYTNQLQEENQSLKTQIIDLKRLISDQVLQIQKYQVDLNDMQNIQLQSTKLQIQNTQLNNQIASLQQDYENMQQSYNETVQKNIIISQELSSKQSIIDIFNNKIEQNKDVSKDLKLQKQENEIKFLEANLNYIQTELHQQKLENFTRQREVDTLRRSIEINEENVLLISKLE</sequence>
<gene>
    <name evidence="3" type="ORF">HINF_LOCUS45115</name>
    <name evidence="2" type="ORF">HINF_LOCUS49281</name>
</gene>
<comment type="caution">
    <text evidence="2">The sequence shown here is derived from an EMBL/GenBank/DDBJ whole genome shotgun (WGS) entry which is preliminary data.</text>
</comment>
<dbReference type="EMBL" id="CATOUU010000942">
    <property type="protein sequence ID" value="CAI9961636.1"/>
    <property type="molecule type" value="Genomic_DNA"/>
</dbReference>
<evidence type="ECO:0000313" key="3">
    <source>
        <dbReference type="EMBL" id="CAL6052984.1"/>
    </source>
</evidence>
<accession>A0AA86QLB0</accession>
<keyword evidence="1" id="KW-0175">Coiled coil</keyword>
<dbReference type="Proteomes" id="UP001642409">
    <property type="component" value="Unassembled WGS sequence"/>
</dbReference>
<feature type="coiled-coil region" evidence="1">
    <location>
        <begin position="253"/>
        <end position="332"/>
    </location>
</feature>
<evidence type="ECO:0000313" key="4">
    <source>
        <dbReference type="Proteomes" id="UP001642409"/>
    </source>
</evidence>